<reference evidence="3 4" key="1">
    <citation type="submission" date="2019-01" db="EMBL/GenBank/DDBJ databases">
        <title>A draft genome assembly of the solar-powered sea slug Elysia chlorotica.</title>
        <authorList>
            <person name="Cai H."/>
            <person name="Li Q."/>
            <person name="Fang X."/>
            <person name="Li J."/>
            <person name="Curtis N.E."/>
            <person name="Altenburger A."/>
            <person name="Shibata T."/>
            <person name="Feng M."/>
            <person name="Maeda T."/>
            <person name="Schwartz J.A."/>
            <person name="Shigenobu S."/>
            <person name="Lundholm N."/>
            <person name="Nishiyama T."/>
            <person name="Yang H."/>
            <person name="Hasebe M."/>
            <person name="Li S."/>
            <person name="Pierce S.K."/>
            <person name="Wang J."/>
        </authorList>
    </citation>
    <scope>NUCLEOTIDE SEQUENCE [LARGE SCALE GENOMIC DNA]</scope>
    <source>
        <strain evidence="3">EC2010</strain>
        <tissue evidence="3">Whole organism of an adult</tissue>
    </source>
</reference>
<feature type="compositionally biased region" description="Polar residues" evidence="1">
    <location>
        <begin position="33"/>
        <end position="57"/>
    </location>
</feature>
<feature type="compositionally biased region" description="Polar residues" evidence="1">
    <location>
        <begin position="432"/>
        <end position="445"/>
    </location>
</feature>
<protein>
    <submittedName>
        <fullName evidence="3">Uncharacterized protein</fullName>
    </submittedName>
</protein>
<feature type="region of interest" description="Disordered" evidence="1">
    <location>
        <begin position="201"/>
        <end position="220"/>
    </location>
</feature>
<evidence type="ECO:0000256" key="2">
    <source>
        <dbReference type="SAM" id="Phobius"/>
    </source>
</evidence>
<feature type="transmembrane region" description="Helical" evidence="2">
    <location>
        <begin position="85"/>
        <end position="108"/>
    </location>
</feature>
<feature type="region of interest" description="Disordered" evidence="1">
    <location>
        <begin position="23"/>
        <end position="78"/>
    </location>
</feature>
<organism evidence="3 4">
    <name type="scientific">Elysia chlorotica</name>
    <name type="common">Eastern emerald elysia</name>
    <name type="synonym">Sea slug</name>
    <dbReference type="NCBI Taxonomy" id="188477"/>
    <lineage>
        <taxon>Eukaryota</taxon>
        <taxon>Metazoa</taxon>
        <taxon>Spiralia</taxon>
        <taxon>Lophotrochozoa</taxon>
        <taxon>Mollusca</taxon>
        <taxon>Gastropoda</taxon>
        <taxon>Heterobranchia</taxon>
        <taxon>Euthyneura</taxon>
        <taxon>Panpulmonata</taxon>
        <taxon>Sacoglossa</taxon>
        <taxon>Placobranchoidea</taxon>
        <taxon>Plakobranchidae</taxon>
        <taxon>Elysia</taxon>
    </lineage>
</organism>
<dbReference type="AlphaFoldDB" id="A0A3S0ZBS4"/>
<name>A0A3S0ZBS4_ELYCH</name>
<dbReference type="Proteomes" id="UP000271974">
    <property type="component" value="Unassembled WGS sequence"/>
</dbReference>
<keyword evidence="2" id="KW-0812">Transmembrane</keyword>
<feature type="region of interest" description="Disordered" evidence="1">
    <location>
        <begin position="119"/>
        <end position="145"/>
    </location>
</feature>
<dbReference type="EMBL" id="RQTK01001230">
    <property type="protein sequence ID" value="RUS71338.1"/>
    <property type="molecule type" value="Genomic_DNA"/>
</dbReference>
<feature type="region of interest" description="Disordered" evidence="1">
    <location>
        <begin position="432"/>
        <end position="454"/>
    </location>
</feature>
<keyword evidence="2" id="KW-1133">Transmembrane helix</keyword>
<evidence type="ECO:0000313" key="4">
    <source>
        <dbReference type="Proteomes" id="UP000271974"/>
    </source>
</evidence>
<dbReference type="OrthoDB" id="6217214at2759"/>
<proteinExistence type="predicted"/>
<sequence length="518" mass="56660">MSVPVKDGVCPYGEMTTTTIFPTTVFDDGNGNGAQENETGGHTTSPNVVFPINTNNTEAERNDTEPVGSPDSEKTQTDSDISTRLIYISTGGTVGLLMLVTLVVFVRVRARTSTKDKEASRLTTGFSPLPSKGIPLSESPGSGVEEAEPEKYHTLDEMAMAAEPTAHVQEEFDDEGYIRFNDGDTRSSRRLWRDVTRIYRPLPRTPKPPNSEQNALDMSSDSPYIYPDRSHSPRSKMVTVADVSTYNSLSSIYHKILDGTLPAPPMTSGQGLSEISETRPKPRPHCRLVSSDDHTYLGLVNLRPGLDIFGDVTEVKLVRSLSGDLELVNTDDESLAFTDYYTRIQLIQQEDRVVSVIGVLEKPSAPRVESVHMESIEDRVVSVIGVLEKPSVPRVESAHIDAIEEGHEKVFNAEPVHFGIVEDLVEPNTYNSIPPSTTPDGTEITSGGEAGDPGEEDAFNLEIIYLGSLELAENTYLDPCDYMTFLDIEASCTSYDSDGYLIALNIDTTNISANDPPS</sequence>
<evidence type="ECO:0000256" key="1">
    <source>
        <dbReference type="SAM" id="MobiDB-lite"/>
    </source>
</evidence>
<gene>
    <name evidence="3" type="ORF">EGW08_020903</name>
</gene>
<keyword evidence="4" id="KW-1185">Reference proteome</keyword>
<evidence type="ECO:0000313" key="3">
    <source>
        <dbReference type="EMBL" id="RUS71338.1"/>
    </source>
</evidence>
<feature type="compositionally biased region" description="Polar residues" evidence="1">
    <location>
        <begin position="210"/>
        <end position="220"/>
    </location>
</feature>
<comment type="caution">
    <text evidence="3">The sequence shown here is derived from an EMBL/GenBank/DDBJ whole genome shotgun (WGS) entry which is preliminary data.</text>
</comment>
<accession>A0A3S0ZBS4</accession>
<feature type="region of interest" description="Disordered" evidence="1">
    <location>
        <begin position="264"/>
        <end position="284"/>
    </location>
</feature>
<keyword evidence="2" id="KW-0472">Membrane</keyword>